<feature type="region of interest" description="Disordered" evidence="1">
    <location>
        <begin position="149"/>
        <end position="172"/>
    </location>
</feature>
<proteinExistence type="predicted"/>
<organism evidence="2 3">
    <name type="scientific">Erwinia phage vB_EhrS_59</name>
    <dbReference type="NCBI Taxonomy" id="2283025"/>
    <lineage>
        <taxon>Viruses</taxon>
        <taxon>Duplodnaviria</taxon>
        <taxon>Heunggongvirae</taxon>
        <taxon>Uroviricota</taxon>
        <taxon>Caudoviricetes</taxon>
        <taxon>Feofaniavirus</taxon>
        <taxon>Feofaniavirus Eho59</taxon>
    </lineage>
</organism>
<evidence type="ECO:0000313" key="3">
    <source>
        <dbReference type="Proteomes" id="UP000310697"/>
    </source>
</evidence>
<keyword evidence="3" id="KW-1185">Reference proteome</keyword>
<dbReference type="EMBL" id="MH443101">
    <property type="protein sequence ID" value="AXH43519.1"/>
    <property type="molecule type" value="Genomic_DNA"/>
</dbReference>
<accession>A0A4Y1NRD0</accession>
<gene>
    <name evidence="2" type="ORF">MZUP2_010</name>
</gene>
<name>A0A4Y1NRD0_9CAUD</name>
<evidence type="ECO:0000313" key="2">
    <source>
        <dbReference type="EMBL" id="AXH43519.1"/>
    </source>
</evidence>
<sequence>MASPDWEAIESAYRAGSLSIRSIADKHSVTEGGIRKRAKQNGWQRNLTDKVREATKTKLVRSEVRTTGTQKEVRTDEEIIEEAADEAASVVMAHREGLAAWRGITNKLRDFLEDAEITEDNHASMSRSITAGVDAQIKVINAERKAYNLDTDEGNKSVDNISDLMDSLSQGA</sequence>
<protein>
    <submittedName>
        <fullName evidence="2">Terminase small subunit</fullName>
    </submittedName>
</protein>
<dbReference type="Proteomes" id="UP000310697">
    <property type="component" value="Segment"/>
</dbReference>
<reference evidence="2 3" key="1">
    <citation type="journal article" date="2019" name="J. Basic Microbiol.">
        <title>Complete genome sequence analysis of temperate Erwinia bacteriophages 49 and 59.</title>
        <authorList>
            <person name="Zlatohurska M."/>
            <person name="Gorb T."/>
            <person name="Romaniuk L."/>
            <person name="Korol N."/>
            <person name="Faidiuk Y."/>
            <person name="Kropinski A.M."/>
            <person name="Kushkina A."/>
            <person name="Tovkach F."/>
        </authorList>
    </citation>
    <scope>NUCLEOTIDE SEQUENCE [LARGE SCALE GENOMIC DNA]</scope>
</reference>
<evidence type="ECO:0000256" key="1">
    <source>
        <dbReference type="SAM" id="MobiDB-lite"/>
    </source>
</evidence>